<keyword evidence="4 6" id="KW-0472">Membrane</keyword>
<dbReference type="InterPro" id="IPR001733">
    <property type="entry name" value="Peptidase_S26B"/>
</dbReference>
<dbReference type="GO" id="GO:0009003">
    <property type="term" value="F:signal peptidase activity"/>
    <property type="evidence" value="ECO:0007669"/>
    <property type="project" value="UniProtKB-EC"/>
</dbReference>
<feature type="compositionally biased region" description="Acidic residues" evidence="5">
    <location>
        <begin position="25"/>
        <end position="36"/>
    </location>
</feature>
<feature type="compositionally biased region" description="Acidic residues" evidence="5">
    <location>
        <begin position="54"/>
        <end position="81"/>
    </location>
</feature>
<organism evidence="7 8">
    <name type="scientific">Halalkaliarchaeum desulfuricum</name>
    <dbReference type="NCBI Taxonomy" id="2055893"/>
    <lineage>
        <taxon>Archaea</taxon>
        <taxon>Methanobacteriati</taxon>
        <taxon>Methanobacteriota</taxon>
        <taxon>Stenosarchaea group</taxon>
        <taxon>Halobacteria</taxon>
        <taxon>Halobacteriales</taxon>
        <taxon>Haloferacaceae</taxon>
        <taxon>Halalkaliarchaeum</taxon>
    </lineage>
</organism>
<dbReference type="PANTHER" id="PTHR10806">
    <property type="entry name" value="SIGNAL PEPTIDASE COMPLEX CATALYTIC SUBUNIT SEC11"/>
    <property type="match status" value="1"/>
</dbReference>
<dbReference type="OrthoDB" id="4822at2157"/>
<dbReference type="Proteomes" id="UP000263012">
    <property type="component" value="Chromosome"/>
</dbReference>
<evidence type="ECO:0000313" key="8">
    <source>
        <dbReference type="Proteomes" id="UP000263012"/>
    </source>
</evidence>
<dbReference type="EMBL" id="CP025066">
    <property type="protein sequence ID" value="AUX07660.1"/>
    <property type="molecule type" value="Genomic_DNA"/>
</dbReference>
<dbReference type="InterPro" id="IPR019533">
    <property type="entry name" value="Peptidase_S26"/>
</dbReference>
<sequence>MTSGERSPADEDDSDGSESFPSDEGTGEEADVDEVVQSEGLSGSEVDINQVDGDHDDESIDDESIDDESIDDESIDDESTDDPDRNDRTPLERFLNDQDGPYMVVREVLLSVAVVLVIGLVLFAISGVWPPLVAVESTSMEPNMKMGDLVLVTEPGRYAPDAAVSGTGVVTYEQGAEVSYETFGMPGSVIVFDPPDRTGSPIIHRAHHHVEEGENWYDRVDQDAMNADSCEELATCPAPHDGFITKGDHNRWYDQDYEHNGIAPVVHEDWVTGVARVRVPMLGWIRLIFTGEAGPFAGTLPSVPFPEPETLLVASGASAVAAGRNAGWMNRWN</sequence>
<proteinExistence type="predicted"/>
<dbReference type="CDD" id="cd06530">
    <property type="entry name" value="S26_SPase_I"/>
    <property type="match status" value="1"/>
</dbReference>
<dbReference type="AlphaFoldDB" id="A0A343TEY8"/>
<name>A0A343TEY8_9EURY</name>
<evidence type="ECO:0000256" key="5">
    <source>
        <dbReference type="SAM" id="MobiDB-lite"/>
    </source>
</evidence>
<gene>
    <name evidence="7" type="primary">lepB</name>
    <name evidence="7" type="ORF">AArcSl_0002</name>
</gene>
<dbReference type="GO" id="GO:0016020">
    <property type="term" value="C:membrane"/>
    <property type="evidence" value="ECO:0007669"/>
    <property type="project" value="UniProtKB-SubCell"/>
</dbReference>
<feature type="transmembrane region" description="Helical" evidence="6">
    <location>
        <begin position="108"/>
        <end position="129"/>
    </location>
</feature>
<reference evidence="8" key="1">
    <citation type="submission" date="2017-11" db="EMBL/GenBank/DDBJ databases">
        <title>Phenotypic and genomic properties of facultatively anaerobic sulfur-reducing natronoarchaea from hypersaline soda lakes.</title>
        <authorList>
            <person name="Sorokin D.Y."/>
            <person name="Kublanov I.V."/>
            <person name="Roman P."/>
            <person name="Sinninghe Damste J.S."/>
            <person name="Golyshin P.N."/>
            <person name="Rojo D."/>
            <person name="Ciordia S."/>
            <person name="Mena M.D.C."/>
            <person name="Ferrer M."/>
            <person name="Messina E."/>
            <person name="Smedile F."/>
            <person name="La Spada G."/>
            <person name="La Cono V."/>
            <person name="Yakimov M.M."/>
        </authorList>
    </citation>
    <scope>NUCLEOTIDE SEQUENCE [LARGE SCALE GENOMIC DNA]</scope>
    <source>
        <strain evidence="8">AArc-Sl</strain>
    </source>
</reference>
<evidence type="ECO:0000256" key="4">
    <source>
        <dbReference type="ARBA" id="ARBA00023136"/>
    </source>
</evidence>
<dbReference type="GO" id="GO:0006465">
    <property type="term" value="P:signal peptide processing"/>
    <property type="evidence" value="ECO:0007669"/>
    <property type="project" value="InterPro"/>
</dbReference>
<feature type="compositionally biased region" description="Basic and acidic residues" evidence="5">
    <location>
        <begin position="82"/>
        <end position="95"/>
    </location>
</feature>
<evidence type="ECO:0000256" key="1">
    <source>
        <dbReference type="ARBA" id="ARBA00004370"/>
    </source>
</evidence>
<dbReference type="GeneID" id="37876338"/>
<dbReference type="GO" id="GO:0004252">
    <property type="term" value="F:serine-type endopeptidase activity"/>
    <property type="evidence" value="ECO:0007669"/>
    <property type="project" value="InterPro"/>
</dbReference>
<feature type="region of interest" description="Disordered" evidence="5">
    <location>
        <begin position="1"/>
        <end position="95"/>
    </location>
</feature>
<dbReference type="RefSeq" id="WP_154670795.1">
    <property type="nucleotide sequence ID" value="NZ_CP025066.1"/>
</dbReference>
<dbReference type="EC" id="3.4.21.89" evidence="7"/>
<keyword evidence="2 6" id="KW-0812">Transmembrane</keyword>
<accession>A0A343TEY8</accession>
<keyword evidence="7" id="KW-0378">Hydrolase</keyword>
<keyword evidence="8" id="KW-1185">Reference proteome</keyword>
<comment type="subcellular location">
    <subcellularLocation>
        <location evidence="1">Membrane</location>
    </subcellularLocation>
</comment>
<dbReference type="KEGG" id="hdf:AArcSl_0002"/>
<keyword evidence="3 6" id="KW-1133">Transmembrane helix</keyword>
<protein>
    <submittedName>
        <fullName evidence="7">Signal peptidase I</fullName>
        <ecNumber evidence="7">3.4.21.89</ecNumber>
    </submittedName>
</protein>
<evidence type="ECO:0000256" key="2">
    <source>
        <dbReference type="ARBA" id="ARBA00022692"/>
    </source>
</evidence>
<evidence type="ECO:0000313" key="7">
    <source>
        <dbReference type="EMBL" id="AUX07660.1"/>
    </source>
</evidence>
<evidence type="ECO:0000256" key="6">
    <source>
        <dbReference type="SAM" id="Phobius"/>
    </source>
</evidence>
<dbReference type="SUPFAM" id="SSF51306">
    <property type="entry name" value="LexA/Signal peptidase"/>
    <property type="match status" value="1"/>
</dbReference>
<evidence type="ECO:0000256" key="3">
    <source>
        <dbReference type="ARBA" id="ARBA00022989"/>
    </source>
</evidence>
<dbReference type="PANTHER" id="PTHR10806:SF6">
    <property type="entry name" value="SIGNAL PEPTIDASE COMPLEX CATALYTIC SUBUNIT SEC11"/>
    <property type="match status" value="1"/>
</dbReference>
<dbReference type="InterPro" id="IPR036286">
    <property type="entry name" value="LexA/Signal_pep-like_sf"/>
</dbReference>